<dbReference type="PANTHER" id="PTHR30383:SF5">
    <property type="entry name" value="SGNH HYDROLASE-TYPE ESTERASE DOMAIN-CONTAINING PROTEIN"/>
    <property type="match status" value="1"/>
</dbReference>
<dbReference type="Gene3D" id="3.40.50.1110">
    <property type="entry name" value="SGNH hydrolase"/>
    <property type="match status" value="1"/>
</dbReference>
<keyword evidence="4" id="KW-1185">Reference proteome</keyword>
<feature type="chain" id="PRO_5046281098" evidence="1">
    <location>
        <begin position="24"/>
        <end position="291"/>
    </location>
</feature>
<feature type="domain" description="SGNH hydrolase-type esterase" evidence="2">
    <location>
        <begin position="35"/>
        <end position="227"/>
    </location>
</feature>
<dbReference type="InterPro" id="IPR051532">
    <property type="entry name" value="Ester_Hydrolysis_Enzymes"/>
</dbReference>
<gene>
    <name evidence="3" type="ORF">ACFQDI_14335</name>
</gene>
<dbReference type="Pfam" id="PF13472">
    <property type="entry name" value="Lipase_GDSL_2"/>
    <property type="match status" value="1"/>
</dbReference>
<organism evidence="3 4">
    <name type="scientific">Prosthecobacter fluviatilis</name>
    <dbReference type="NCBI Taxonomy" id="445931"/>
    <lineage>
        <taxon>Bacteria</taxon>
        <taxon>Pseudomonadati</taxon>
        <taxon>Verrucomicrobiota</taxon>
        <taxon>Verrucomicrobiia</taxon>
        <taxon>Verrucomicrobiales</taxon>
        <taxon>Verrucomicrobiaceae</taxon>
        <taxon>Prosthecobacter</taxon>
    </lineage>
</organism>
<dbReference type="InterPro" id="IPR036514">
    <property type="entry name" value="SGNH_hydro_sf"/>
</dbReference>
<dbReference type="RefSeq" id="WP_377167890.1">
    <property type="nucleotide sequence ID" value="NZ_JBHSMQ010000005.1"/>
</dbReference>
<protein>
    <submittedName>
        <fullName evidence="3">SGNH/GDSL hydrolase family protein</fullName>
    </submittedName>
</protein>
<evidence type="ECO:0000313" key="3">
    <source>
        <dbReference type="EMBL" id="MFC5456038.1"/>
    </source>
</evidence>
<sequence>MHRFSLRLLPVLAFMAAPHFAQAEIAVKSGEKIAFLGDSITAGGWSNPAGYVRLVIAGLEANGIKAEAVPAGISGHKSDQMLARLDKDVLSKKPQWMTLSCGVNDVWHGPRGVPLDEAMAQSGTYDDKVSSRGTYKKNITAIIDQAQAAGVKPVMLTATVIQENLDSKENGLLAPYNAFLRELAKEKKIPLADLNAMFQERIKAENKPDVKVLTSDGVHMNLEGNKLMAVGVLQALGLNAVELDKAQASWPPLEAAGIIAAQKAAEAKAKAAAEKKAKEAADKAKGASTPK</sequence>
<evidence type="ECO:0000259" key="2">
    <source>
        <dbReference type="Pfam" id="PF13472"/>
    </source>
</evidence>
<dbReference type="SUPFAM" id="SSF52266">
    <property type="entry name" value="SGNH hydrolase"/>
    <property type="match status" value="1"/>
</dbReference>
<name>A0ABW0KTG9_9BACT</name>
<dbReference type="PANTHER" id="PTHR30383">
    <property type="entry name" value="THIOESTERASE 1/PROTEASE 1/LYSOPHOSPHOLIPASE L1"/>
    <property type="match status" value="1"/>
</dbReference>
<feature type="signal peptide" evidence="1">
    <location>
        <begin position="1"/>
        <end position="23"/>
    </location>
</feature>
<proteinExistence type="predicted"/>
<evidence type="ECO:0000313" key="4">
    <source>
        <dbReference type="Proteomes" id="UP001596052"/>
    </source>
</evidence>
<keyword evidence="3" id="KW-0378">Hydrolase</keyword>
<keyword evidence="1" id="KW-0732">Signal</keyword>
<accession>A0ABW0KTG9</accession>
<dbReference type="GO" id="GO:0016787">
    <property type="term" value="F:hydrolase activity"/>
    <property type="evidence" value="ECO:0007669"/>
    <property type="project" value="UniProtKB-KW"/>
</dbReference>
<dbReference type="Proteomes" id="UP001596052">
    <property type="component" value="Unassembled WGS sequence"/>
</dbReference>
<evidence type="ECO:0000256" key="1">
    <source>
        <dbReference type="SAM" id="SignalP"/>
    </source>
</evidence>
<dbReference type="InterPro" id="IPR013830">
    <property type="entry name" value="SGNH_hydro"/>
</dbReference>
<reference evidence="4" key="1">
    <citation type="journal article" date="2019" name="Int. J. Syst. Evol. Microbiol.">
        <title>The Global Catalogue of Microorganisms (GCM) 10K type strain sequencing project: providing services to taxonomists for standard genome sequencing and annotation.</title>
        <authorList>
            <consortium name="The Broad Institute Genomics Platform"/>
            <consortium name="The Broad Institute Genome Sequencing Center for Infectious Disease"/>
            <person name="Wu L."/>
            <person name="Ma J."/>
        </authorList>
    </citation>
    <scope>NUCLEOTIDE SEQUENCE [LARGE SCALE GENOMIC DNA]</scope>
    <source>
        <strain evidence="4">CGMCC 4.1469</strain>
    </source>
</reference>
<comment type="caution">
    <text evidence="3">The sequence shown here is derived from an EMBL/GenBank/DDBJ whole genome shotgun (WGS) entry which is preliminary data.</text>
</comment>
<dbReference type="EMBL" id="JBHSMQ010000005">
    <property type="protein sequence ID" value="MFC5456038.1"/>
    <property type="molecule type" value="Genomic_DNA"/>
</dbReference>